<feature type="DNA-binding region" description="H-T-H motif" evidence="4">
    <location>
        <begin position="47"/>
        <end position="66"/>
    </location>
</feature>
<dbReference type="PROSITE" id="PS50977">
    <property type="entry name" value="HTH_TETR_2"/>
    <property type="match status" value="1"/>
</dbReference>
<dbReference type="AlphaFoldDB" id="A0A846XVM2"/>
<dbReference type="PANTHER" id="PTHR30055">
    <property type="entry name" value="HTH-TYPE TRANSCRIPTIONAL REGULATOR RUTR"/>
    <property type="match status" value="1"/>
</dbReference>
<evidence type="ECO:0000313" key="7">
    <source>
        <dbReference type="EMBL" id="NKY49431.1"/>
    </source>
</evidence>
<comment type="caution">
    <text evidence="7">The sequence shown here is derived from an EMBL/GenBank/DDBJ whole genome shotgun (WGS) entry which is preliminary data.</text>
</comment>
<evidence type="ECO:0000256" key="1">
    <source>
        <dbReference type="ARBA" id="ARBA00023015"/>
    </source>
</evidence>
<keyword evidence="1" id="KW-0805">Transcription regulation</keyword>
<dbReference type="InterPro" id="IPR036271">
    <property type="entry name" value="Tet_transcr_reg_TetR-rel_C_sf"/>
</dbReference>
<dbReference type="SUPFAM" id="SSF46689">
    <property type="entry name" value="Homeodomain-like"/>
    <property type="match status" value="1"/>
</dbReference>
<evidence type="ECO:0000256" key="4">
    <source>
        <dbReference type="PROSITE-ProRule" id="PRU00335"/>
    </source>
</evidence>
<keyword evidence="8" id="KW-1185">Reference proteome</keyword>
<gene>
    <name evidence="7" type="ORF">HGA08_04280</name>
</gene>
<name>A0A846XVM2_9NOCA</name>
<dbReference type="Pfam" id="PF21597">
    <property type="entry name" value="TetR_C_43"/>
    <property type="match status" value="1"/>
</dbReference>
<dbReference type="InterPro" id="IPR049445">
    <property type="entry name" value="TetR_SbtR-like_C"/>
</dbReference>
<dbReference type="Proteomes" id="UP000565711">
    <property type="component" value="Unassembled WGS sequence"/>
</dbReference>
<dbReference type="SUPFAM" id="SSF48498">
    <property type="entry name" value="Tetracyclin repressor-like, C-terminal domain"/>
    <property type="match status" value="1"/>
</dbReference>
<evidence type="ECO:0000259" key="6">
    <source>
        <dbReference type="PROSITE" id="PS50977"/>
    </source>
</evidence>
<evidence type="ECO:0000256" key="5">
    <source>
        <dbReference type="SAM" id="MobiDB-lite"/>
    </source>
</evidence>
<dbReference type="PRINTS" id="PR00455">
    <property type="entry name" value="HTHTETR"/>
</dbReference>
<keyword evidence="3" id="KW-0804">Transcription</keyword>
<dbReference type="InterPro" id="IPR050109">
    <property type="entry name" value="HTH-type_TetR-like_transc_reg"/>
</dbReference>
<organism evidence="7 8">
    <name type="scientific">Nocardia vermiculata</name>
    <dbReference type="NCBI Taxonomy" id="257274"/>
    <lineage>
        <taxon>Bacteria</taxon>
        <taxon>Bacillati</taxon>
        <taxon>Actinomycetota</taxon>
        <taxon>Actinomycetes</taxon>
        <taxon>Mycobacteriales</taxon>
        <taxon>Nocardiaceae</taxon>
        <taxon>Nocardia</taxon>
    </lineage>
</organism>
<dbReference type="GO" id="GO:0003700">
    <property type="term" value="F:DNA-binding transcription factor activity"/>
    <property type="evidence" value="ECO:0007669"/>
    <property type="project" value="TreeGrafter"/>
</dbReference>
<dbReference type="Gene3D" id="1.10.357.10">
    <property type="entry name" value="Tetracycline Repressor, domain 2"/>
    <property type="match status" value="1"/>
</dbReference>
<proteinExistence type="predicted"/>
<protein>
    <submittedName>
        <fullName evidence="7">TetR/AcrR family transcriptional regulator</fullName>
    </submittedName>
</protein>
<dbReference type="GO" id="GO:0000976">
    <property type="term" value="F:transcription cis-regulatory region binding"/>
    <property type="evidence" value="ECO:0007669"/>
    <property type="project" value="TreeGrafter"/>
</dbReference>
<dbReference type="Pfam" id="PF00440">
    <property type="entry name" value="TetR_N"/>
    <property type="match status" value="1"/>
</dbReference>
<dbReference type="InterPro" id="IPR009057">
    <property type="entry name" value="Homeodomain-like_sf"/>
</dbReference>
<sequence>MAEVTAGVGDEPGAARSRPRRRDARDNRDRIAAVARKHFVAEGLAASLNRIAREAGVSIGTLYNHFPTREALINDALLDLVTASVRSAETALEAADPWTGLVEHLTTLAQWQADDHGFTDICVYALPEDSPIEIEKKRGHELFERVVARARESGQLRADISETDLGLLLWSVVRATDGVRESAPQAWRRHLMVLLDGLRAEAAHPLPGDSLDPATVRAAMTLG</sequence>
<dbReference type="PANTHER" id="PTHR30055:SF234">
    <property type="entry name" value="HTH-TYPE TRANSCRIPTIONAL REGULATOR BETI"/>
    <property type="match status" value="1"/>
</dbReference>
<evidence type="ECO:0000256" key="3">
    <source>
        <dbReference type="ARBA" id="ARBA00023163"/>
    </source>
</evidence>
<dbReference type="RefSeq" id="WP_067868262.1">
    <property type="nucleotide sequence ID" value="NZ_JAAXOP010000002.1"/>
</dbReference>
<dbReference type="EMBL" id="JAAXOP010000002">
    <property type="protein sequence ID" value="NKY49431.1"/>
    <property type="molecule type" value="Genomic_DNA"/>
</dbReference>
<reference evidence="7 8" key="1">
    <citation type="submission" date="2020-04" db="EMBL/GenBank/DDBJ databases">
        <title>MicrobeNet Type strains.</title>
        <authorList>
            <person name="Nicholson A.C."/>
        </authorList>
    </citation>
    <scope>NUCLEOTIDE SEQUENCE [LARGE SCALE GENOMIC DNA]</scope>
    <source>
        <strain evidence="7 8">JCM 12354</strain>
    </source>
</reference>
<dbReference type="InterPro" id="IPR001647">
    <property type="entry name" value="HTH_TetR"/>
</dbReference>
<keyword evidence="2 4" id="KW-0238">DNA-binding</keyword>
<evidence type="ECO:0000256" key="2">
    <source>
        <dbReference type="ARBA" id="ARBA00023125"/>
    </source>
</evidence>
<feature type="domain" description="HTH tetR-type" evidence="6">
    <location>
        <begin position="25"/>
        <end position="84"/>
    </location>
</feature>
<accession>A0A846XVM2</accession>
<feature type="region of interest" description="Disordered" evidence="5">
    <location>
        <begin position="1"/>
        <end position="27"/>
    </location>
</feature>
<evidence type="ECO:0000313" key="8">
    <source>
        <dbReference type="Proteomes" id="UP000565711"/>
    </source>
</evidence>